<protein>
    <submittedName>
        <fullName evidence="2">VOC family protein</fullName>
    </submittedName>
</protein>
<comment type="caution">
    <text evidence="2">The sequence shown here is derived from an EMBL/GenBank/DDBJ whole genome shotgun (WGS) entry which is preliminary data.</text>
</comment>
<dbReference type="PANTHER" id="PTHR33990">
    <property type="entry name" value="PROTEIN YJDN-RELATED"/>
    <property type="match status" value="1"/>
</dbReference>
<dbReference type="Proteomes" id="UP001500457">
    <property type="component" value="Unassembled WGS sequence"/>
</dbReference>
<gene>
    <name evidence="2" type="ORF">GCM10023203_31900</name>
</gene>
<dbReference type="CDD" id="cd06588">
    <property type="entry name" value="PhnB_like"/>
    <property type="match status" value="1"/>
</dbReference>
<dbReference type="Pfam" id="PF00903">
    <property type="entry name" value="Glyoxalase"/>
    <property type="match status" value="1"/>
</dbReference>
<dbReference type="RefSeq" id="WP_274232343.1">
    <property type="nucleotide sequence ID" value="NZ_BAABHQ010000008.1"/>
</dbReference>
<dbReference type="Gene3D" id="3.10.180.10">
    <property type="entry name" value="2,3-Dihydroxybiphenyl 1,2-Dioxygenase, domain 1"/>
    <property type="match status" value="1"/>
</dbReference>
<dbReference type="SUPFAM" id="SSF54593">
    <property type="entry name" value="Glyoxalase/Bleomycin resistance protein/Dihydroxybiphenyl dioxygenase"/>
    <property type="match status" value="1"/>
</dbReference>
<sequence>MSVSTTTHLNFNGEAREALGFYRSVFGGQTMIATYGDLGAPAGSPDAERVVFGQVESDTGFRVMAYDVPTTSPATTLSSGHRASTRRENHTTTLTAEPFFISVRGQSVDEIAAIWDKLAAGATIVADYGPAQWAPAAGMLTDRYGVTWNLDVAAPYAPS</sequence>
<evidence type="ECO:0000313" key="3">
    <source>
        <dbReference type="Proteomes" id="UP001500457"/>
    </source>
</evidence>
<evidence type="ECO:0000313" key="2">
    <source>
        <dbReference type="EMBL" id="GAA4878948.1"/>
    </source>
</evidence>
<dbReference type="InterPro" id="IPR029068">
    <property type="entry name" value="Glyas_Bleomycin-R_OHBP_Dase"/>
</dbReference>
<evidence type="ECO:0000259" key="1">
    <source>
        <dbReference type="Pfam" id="PF00903"/>
    </source>
</evidence>
<name>A0ABP9EK81_9PSEU</name>
<reference evidence="3" key="1">
    <citation type="journal article" date="2019" name="Int. J. Syst. Evol. Microbiol.">
        <title>The Global Catalogue of Microorganisms (GCM) 10K type strain sequencing project: providing services to taxonomists for standard genome sequencing and annotation.</title>
        <authorList>
            <consortium name="The Broad Institute Genomics Platform"/>
            <consortium name="The Broad Institute Genome Sequencing Center for Infectious Disease"/>
            <person name="Wu L."/>
            <person name="Ma J."/>
        </authorList>
    </citation>
    <scope>NUCLEOTIDE SEQUENCE [LARGE SCALE GENOMIC DNA]</scope>
    <source>
        <strain evidence="3">JCM 17983</strain>
    </source>
</reference>
<feature type="domain" description="Glyoxalase/fosfomycin resistance/dioxygenase" evidence="1">
    <location>
        <begin position="13"/>
        <end position="149"/>
    </location>
</feature>
<dbReference type="EMBL" id="BAABHQ010000008">
    <property type="protein sequence ID" value="GAA4878948.1"/>
    <property type="molecule type" value="Genomic_DNA"/>
</dbReference>
<dbReference type="PANTHER" id="PTHR33990:SF1">
    <property type="entry name" value="PROTEIN YJDN"/>
    <property type="match status" value="1"/>
</dbReference>
<accession>A0ABP9EK81</accession>
<dbReference type="InterPro" id="IPR028973">
    <property type="entry name" value="PhnB-like"/>
</dbReference>
<proteinExistence type="predicted"/>
<keyword evidence="3" id="KW-1185">Reference proteome</keyword>
<organism evidence="2 3">
    <name type="scientific">Actinomycetospora straminea</name>
    <dbReference type="NCBI Taxonomy" id="663607"/>
    <lineage>
        <taxon>Bacteria</taxon>
        <taxon>Bacillati</taxon>
        <taxon>Actinomycetota</taxon>
        <taxon>Actinomycetes</taxon>
        <taxon>Pseudonocardiales</taxon>
        <taxon>Pseudonocardiaceae</taxon>
        <taxon>Actinomycetospora</taxon>
    </lineage>
</organism>
<dbReference type="InterPro" id="IPR004360">
    <property type="entry name" value="Glyas_Fos-R_dOase_dom"/>
</dbReference>